<sequence length="171" mass="18720">MRSPAPPPPETPLPSSAEVTRWLSIGELATRSGVAVSALHFYEAKGLIESTRTSGNQRRFLPVTLRYIAIIKAAQRTGIALEDIKAWLQPYQSGRKLSSSEWARMSAAWRDQLNARIELLTRLRDELDGCIGCGCLSLAHCPLRNPGDALGRQGAGARLLERPLGTAYPQD</sequence>
<evidence type="ECO:0000256" key="7">
    <source>
        <dbReference type="ARBA" id="ARBA00023163"/>
    </source>
</evidence>
<dbReference type="SMART" id="SM00422">
    <property type="entry name" value="HTH_MERR"/>
    <property type="match status" value="1"/>
</dbReference>
<accession>A0A1Y0EQ92</accession>
<dbReference type="KEGG" id="cser:CCO03_14730"/>
<keyword evidence="7" id="KW-0804">Transcription</keyword>
<name>A0A1Y0EQ92_9BURK</name>
<dbReference type="InterPro" id="IPR009061">
    <property type="entry name" value="DNA-bd_dom_put_sf"/>
</dbReference>
<keyword evidence="1" id="KW-0001">2Fe-2S</keyword>
<dbReference type="InterPro" id="IPR015358">
    <property type="entry name" value="Tscrpt_reg_MerR_DNA-bd"/>
</dbReference>
<dbReference type="Gene3D" id="1.10.1660.10">
    <property type="match status" value="1"/>
</dbReference>
<organism evidence="9 10">
    <name type="scientific">Comamonas serinivorans</name>
    <dbReference type="NCBI Taxonomy" id="1082851"/>
    <lineage>
        <taxon>Bacteria</taxon>
        <taxon>Pseudomonadati</taxon>
        <taxon>Pseudomonadota</taxon>
        <taxon>Betaproteobacteria</taxon>
        <taxon>Burkholderiales</taxon>
        <taxon>Comamonadaceae</taxon>
        <taxon>Comamonas</taxon>
    </lineage>
</organism>
<dbReference type="NCBIfam" id="TIGR01950">
    <property type="entry name" value="SoxR"/>
    <property type="match status" value="1"/>
</dbReference>
<proteinExistence type="predicted"/>
<dbReference type="Pfam" id="PF09278">
    <property type="entry name" value="MerR-DNA-bind"/>
    <property type="match status" value="1"/>
</dbReference>
<protein>
    <submittedName>
        <fullName evidence="9">Redox-sensitive transcriptional activator SoxR</fullName>
    </submittedName>
</protein>
<dbReference type="GO" id="GO:0003677">
    <property type="term" value="F:DNA binding"/>
    <property type="evidence" value="ECO:0007669"/>
    <property type="project" value="UniProtKB-KW"/>
</dbReference>
<dbReference type="GO" id="GO:0046872">
    <property type="term" value="F:metal ion binding"/>
    <property type="evidence" value="ECO:0007669"/>
    <property type="project" value="UniProtKB-KW"/>
</dbReference>
<dbReference type="GO" id="GO:0003700">
    <property type="term" value="F:DNA-binding transcription factor activity"/>
    <property type="evidence" value="ECO:0007669"/>
    <property type="project" value="InterPro"/>
</dbReference>
<feature type="domain" description="HTH merR-type" evidence="8">
    <location>
        <begin position="22"/>
        <end position="90"/>
    </location>
</feature>
<dbReference type="Pfam" id="PF00376">
    <property type="entry name" value="MerR"/>
    <property type="match status" value="1"/>
</dbReference>
<keyword evidence="4" id="KW-0411">Iron-sulfur</keyword>
<evidence type="ECO:0000256" key="1">
    <source>
        <dbReference type="ARBA" id="ARBA00022714"/>
    </source>
</evidence>
<dbReference type="InterPro" id="IPR010211">
    <property type="entry name" value="Redox-sen_tscrpt-act_SoxR"/>
</dbReference>
<evidence type="ECO:0000259" key="8">
    <source>
        <dbReference type="PROSITE" id="PS50937"/>
    </source>
</evidence>
<dbReference type="GO" id="GO:0051537">
    <property type="term" value="F:2 iron, 2 sulfur cluster binding"/>
    <property type="evidence" value="ECO:0007669"/>
    <property type="project" value="UniProtKB-KW"/>
</dbReference>
<dbReference type="InterPro" id="IPR047057">
    <property type="entry name" value="MerR_fam"/>
</dbReference>
<reference evidence="9 10" key="1">
    <citation type="submission" date="2017-05" db="EMBL/GenBank/DDBJ databases">
        <authorList>
            <person name="Song R."/>
            <person name="Chenine A.L."/>
            <person name="Ruprecht R.M."/>
        </authorList>
    </citation>
    <scope>NUCLEOTIDE SEQUENCE [LARGE SCALE GENOMIC DNA]</scope>
    <source>
        <strain evidence="9 10">DSM 26136</strain>
    </source>
</reference>
<gene>
    <name evidence="9" type="ORF">CCO03_14730</name>
</gene>
<evidence type="ECO:0000256" key="2">
    <source>
        <dbReference type="ARBA" id="ARBA00022723"/>
    </source>
</evidence>
<evidence type="ECO:0000256" key="6">
    <source>
        <dbReference type="ARBA" id="ARBA00023125"/>
    </source>
</evidence>
<dbReference type="CDD" id="cd01110">
    <property type="entry name" value="HTH_SoxR"/>
    <property type="match status" value="1"/>
</dbReference>
<dbReference type="AlphaFoldDB" id="A0A1Y0EQ92"/>
<dbReference type="GO" id="GO:0006979">
    <property type="term" value="P:response to oxidative stress"/>
    <property type="evidence" value="ECO:0007669"/>
    <property type="project" value="InterPro"/>
</dbReference>
<dbReference type="EMBL" id="CP021455">
    <property type="protein sequence ID" value="ARU05773.1"/>
    <property type="molecule type" value="Genomic_DNA"/>
</dbReference>
<dbReference type="PROSITE" id="PS00552">
    <property type="entry name" value="HTH_MERR_1"/>
    <property type="match status" value="1"/>
</dbReference>
<keyword evidence="5" id="KW-0805">Transcription regulation</keyword>
<dbReference type="PANTHER" id="PTHR30204:SF0">
    <property type="entry name" value="REDOX-SENSITIVE TRANSCRIPTIONAL ACTIVATOR SOXR"/>
    <property type="match status" value="1"/>
</dbReference>
<dbReference type="SUPFAM" id="SSF46955">
    <property type="entry name" value="Putative DNA-binding domain"/>
    <property type="match status" value="1"/>
</dbReference>
<keyword evidence="2" id="KW-0479">Metal-binding</keyword>
<dbReference type="PROSITE" id="PS50937">
    <property type="entry name" value="HTH_MERR_2"/>
    <property type="match status" value="1"/>
</dbReference>
<evidence type="ECO:0000313" key="9">
    <source>
        <dbReference type="EMBL" id="ARU05773.1"/>
    </source>
</evidence>
<evidence type="ECO:0000313" key="10">
    <source>
        <dbReference type="Proteomes" id="UP000196138"/>
    </source>
</evidence>
<dbReference type="PANTHER" id="PTHR30204">
    <property type="entry name" value="REDOX-CYCLING DRUG-SENSING TRANSCRIPTIONAL ACTIVATOR SOXR"/>
    <property type="match status" value="1"/>
</dbReference>
<dbReference type="PRINTS" id="PR00040">
    <property type="entry name" value="HTHMERR"/>
</dbReference>
<dbReference type="Proteomes" id="UP000196138">
    <property type="component" value="Chromosome"/>
</dbReference>
<dbReference type="OrthoDB" id="9802944at2"/>
<evidence type="ECO:0000256" key="4">
    <source>
        <dbReference type="ARBA" id="ARBA00023014"/>
    </source>
</evidence>
<keyword evidence="10" id="KW-1185">Reference proteome</keyword>
<keyword evidence="6" id="KW-0238">DNA-binding</keyword>
<evidence type="ECO:0000256" key="3">
    <source>
        <dbReference type="ARBA" id="ARBA00023004"/>
    </source>
</evidence>
<evidence type="ECO:0000256" key="5">
    <source>
        <dbReference type="ARBA" id="ARBA00023015"/>
    </source>
</evidence>
<dbReference type="RefSeq" id="WP_087282266.1">
    <property type="nucleotide sequence ID" value="NZ_CP021455.1"/>
</dbReference>
<dbReference type="InterPro" id="IPR000551">
    <property type="entry name" value="MerR-type_HTH_dom"/>
</dbReference>
<keyword evidence="3" id="KW-0408">Iron</keyword>